<dbReference type="EMBL" id="BMHK01000011">
    <property type="protein sequence ID" value="GGC01510.1"/>
    <property type="molecule type" value="Genomic_DNA"/>
</dbReference>
<name>A0A916TS95_9SPHN</name>
<proteinExistence type="predicted"/>
<dbReference type="RefSeq" id="WP_188771075.1">
    <property type="nucleotide sequence ID" value="NZ_BMHK01000011.1"/>
</dbReference>
<reference evidence="1" key="2">
    <citation type="submission" date="2020-09" db="EMBL/GenBank/DDBJ databases">
        <authorList>
            <person name="Sun Q."/>
            <person name="Zhou Y."/>
        </authorList>
    </citation>
    <scope>NUCLEOTIDE SEQUENCE</scope>
    <source>
        <strain evidence="1">CGMCC 1.15095</strain>
    </source>
</reference>
<dbReference type="Proteomes" id="UP000608154">
    <property type="component" value="Unassembled WGS sequence"/>
</dbReference>
<comment type="caution">
    <text evidence="1">The sequence shown here is derived from an EMBL/GenBank/DDBJ whole genome shotgun (WGS) entry which is preliminary data.</text>
</comment>
<evidence type="ECO:0000313" key="2">
    <source>
        <dbReference type="Proteomes" id="UP000608154"/>
    </source>
</evidence>
<evidence type="ECO:0000313" key="1">
    <source>
        <dbReference type="EMBL" id="GGC01510.1"/>
    </source>
</evidence>
<reference evidence="1" key="1">
    <citation type="journal article" date="2014" name="Int. J. Syst. Evol. Microbiol.">
        <title>Complete genome sequence of Corynebacterium casei LMG S-19264T (=DSM 44701T), isolated from a smear-ripened cheese.</title>
        <authorList>
            <consortium name="US DOE Joint Genome Institute (JGI-PGF)"/>
            <person name="Walter F."/>
            <person name="Albersmeier A."/>
            <person name="Kalinowski J."/>
            <person name="Ruckert C."/>
        </authorList>
    </citation>
    <scope>NUCLEOTIDE SEQUENCE</scope>
    <source>
        <strain evidence="1">CGMCC 1.15095</strain>
    </source>
</reference>
<accession>A0A916TS95</accession>
<keyword evidence="2" id="KW-1185">Reference proteome</keyword>
<organism evidence="1 2">
    <name type="scientific">Novosphingobium endophyticum</name>
    <dbReference type="NCBI Taxonomy" id="1955250"/>
    <lineage>
        <taxon>Bacteria</taxon>
        <taxon>Pseudomonadati</taxon>
        <taxon>Pseudomonadota</taxon>
        <taxon>Alphaproteobacteria</taxon>
        <taxon>Sphingomonadales</taxon>
        <taxon>Sphingomonadaceae</taxon>
        <taxon>Novosphingobium</taxon>
    </lineage>
</organism>
<sequence length="209" mass="22132">MKPAADSGIQCQPDRGLMLDRRALIGAGVALGAAAMVSPILRGGTIEPSGPIHVIITNGRIAESRRFAASLSANGAQVLDVQDGLTTIWLEHLTPLWRKSSGAAVGLTTRAVWDGLSQQAIGQFRKPRILGTHEIAGNGLPIGHIVDVPASSHAALMDGAMASAHWPERMAQAVNGCLANQRREFKTCRLGSAADHQQARARLVSWMIV</sequence>
<protein>
    <submittedName>
        <fullName evidence="1">Uncharacterized protein</fullName>
    </submittedName>
</protein>
<gene>
    <name evidence="1" type="ORF">GCM10011494_20130</name>
</gene>
<dbReference type="AlphaFoldDB" id="A0A916TS95"/>